<feature type="non-terminal residue" evidence="5">
    <location>
        <position position="189"/>
    </location>
</feature>
<dbReference type="InterPro" id="IPR001356">
    <property type="entry name" value="HD"/>
</dbReference>
<feature type="domain" description="Homeobox" evidence="4">
    <location>
        <begin position="157"/>
        <end position="189"/>
    </location>
</feature>
<evidence type="ECO:0000256" key="1">
    <source>
        <dbReference type="PROSITE-ProRule" id="PRU00108"/>
    </source>
</evidence>
<dbReference type="InterPro" id="IPR009057">
    <property type="entry name" value="Homeodomain-like_sf"/>
</dbReference>
<keyword evidence="1 2" id="KW-0539">Nucleus</keyword>
<keyword evidence="1 2" id="KW-0371">Homeobox</keyword>
<accession>A6YBA0</accession>
<dbReference type="Gene3D" id="1.10.10.60">
    <property type="entry name" value="Homeodomain-like"/>
    <property type="match status" value="1"/>
</dbReference>
<dbReference type="GO" id="GO:0005634">
    <property type="term" value="C:nucleus"/>
    <property type="evidence" value="ECO:0007669"/>
    <property type="project" value="UniProtKB-SubCell"/>
</dbReference>
<dbReference type="SUPFAM" id="SSF46689">
    <property type="entry name" value="Homeodomain-like"/>
    <property type="match status" value="1"/>
</dbReference>
<protein>
    <submittedName>
        <fullName evidence="5">Vsx/Chx10</fullName>
    </submittedName>
</protein>
<proteinExistence type="evidence at transcript level"/>
<dbReference type="InterPro" id="IPR052294">
    <property type="entry name" value="VSX_homeobox_regulators"/>
</dbReference>
<comment type="subcellular location">
    <subcellularLocation>
        <location evidence="1 2">Nucleus</location>
    </subcellularLocation>
</comment>
<organism evidence="5">
    <name type="scientific">Platynereis dumerilii</name>
    <name type="common">Dumeril's clam worm</name>
    <dbReference type="NCBI Taxonomy" id="6359"/>
    <lineage>
        <taxon>Eukaryota</taxon>
        <taxon>Metazoa</taxon>
        <taxon>Spiralia</taxon>
        <taxon>Lophotrochozoa</taxon>
        <taxon>Annelida</taxon>
        <taxon>Polychaeta</taxon>
        <taxon>Errantia</taxon>
        <taxon>Phyllodocida</taxon>
        <taxon>Nereididae</taxon>
        <taxon>Platynereis</taxon>
    </lineage>
</organism>
<dbReference type="GO" id="GO:1990837">
    <property type="term" value="F:sequence-specific double-stranded DNA binding"/>
    <property type="evidence" value="ECO:0007669"/>
    <property type="project" value="TreeGrafter"/>
</dbReference>
<evidence type="ECO:0000256" key="3">
    <source>
        <dbReference type="SAM" id="MobiDB-lite"/>
    </source>
</evidence>
<sequence>MMMNLAHRGLGMTAPSPLCMPGGPGSYTASPSLHQRSPFAIQELLGLNQHDSHRSTADHQAVISASAYGIPRTLASHGSPTGAGATCLADVTSPGAHFPSWRPNFIPFSTASHHQNMLSLGAPQYSLNQQSPTDNSSDLEDDQSSLGGRGIGGKKKKKKRRHRTIFTSYQLEELEKAFKDAHYPDVYAR</sequence>
<dbReference type="EMBL" id="EF384223">
    <property type="protein sequence ID" value="ABO93222.1"/>
    <property type="molecule type" value="mRNA"/>
</dbReference>
<dbReference type="AlphaFoldDB" id="A6YBA0"/>
<dbReference type="GO" id="GO:0006357">
    <property type="term" value="P:regulation of transcription by RNA polymerase II"/>
    <property type="evidence" value="ECO:0007669"/>
    <property type="project" value="TreeGrafter"/>
</dbReference>
<dbReference type="CDD" id="cd00086">
    <property type="entry name" value="homeodomain"/>
    <property type="match status" value="1"/>
</dbReference>
<evidence type="ECO:0000313" key="5">
    <source>
        <dbReference type="EMBL" id="ABO93222.1"/>
    </source>
</evidence>
<evidence type="ECO:0000256" key="2">
    <source>
        <dbReference type="RuleBase" id="RU000682"/>
    </source>
</evidence>
<feature type="compositionally biased region" description="Polar residues" evidence="3">
    <location>
        <begin position="125"/>
        <end position="136"/>
    </location>
</feature>
<evidence type="ECO:0000259" key="4">
    <source>
        <dbReference type="PROSITE" id="PS50071"/>
    </source>
</evidence>
<name>A6YBA0_PLADU</name>
<dbReference type="Pfam" id="PF00046">
    <property type="entry name" value="Homeodomain"/>
    <property type="match status" value="1"/>
</dbReference>
<feature type="compositionally biased region" description="Basic residues" evidence="3">
    <location>
        <begin position="152"/>
        <end position="164"/>
    </location>
</feature>
<dbReference type="PANTHER" id="PTHR46892:SF3">
    <property type="entry name" value="VISUAL SYSTEM HOMEOBOX 2"/>
    <property type="match status" value="1"/>
</dbReference>
<reference evidence="5" key="1">
    <citation type="journal article" date="2007" name="Cell">
        <title>Molecular architecture of annelid nerve cord supports common origin of nervous system centralization in bilateria.</title>
        <authorList>
            <person name="Denes A.S."/>
            <person name="Jekely G."/>
            <person name="Steinmetz P.R."/>
            <person name="Raible F."/>
            <person name="Snyman H."/>
            <person name="Prud'homme B."/>
            <person name="Ferrier D.E."/>
            <person name="Balavoine G."/>
            <person name="Arendt D."/>
        </authorList>
    </citation>
    <scope>NUCLEOTIDE SEQUENCE</scope>
</reference>
<feature type="region of interest" description="Disordered" evidence="3">
    <location>
        <begin position="125"/>
        <end position="165"/>
    </location>
</feature>
<dbReference type="PROSITE" id="PS50071">
    <property type="entry name" value="HOMEOBOX_2"/>
    <property type="match status" value="1"/>
</dbReference>
<dbReference type="PANTHER" id="PTHR46892">
    <property type="entry name" value="VISUAL SYSTEM HOMEOBOX 2"/>
    <property type="match status" value="1"/>
</dbReference>
<keyword evidence="1 2" id="KW-0238">DNA-binding</keyword>